<proteinExistence type="predicted"/>
<sequence>MSALEQPRHPRLAVPILWRGLASLLLFGIAAIHFTLFLRTVRFDHVLAALFLIAVLGSLVAAVGVIRDARLWGWLVGFIVAAGAAVIRVLMTVYQRFDFFLMRLGRPAFHGFGSFGGLGSGSFPGYSRSFPAVSECFPYGGFAGIGGFASSSGFPGLYHPGGFAASATSFLMPLAIAIEVVFVAIAVYVLYLHRKSRPSA</sequence>
<feature type="transmembrane region" description="Helical" evidence="1">
    <location>
        <begin position="45"/>
        <end position="66"/>
    </location>
</feature>
<reference evidence="2 3" key="1">
    <citation type="journal article" date="2014" name="BMC Genomics">
        <title>Comparison of environmental and isolate Sulfobacillus genomes reveals diverse carbon, sulfur, nitrogen, and hydrogen metabolisms.</title>
        <authorList>
            <person name="Justice N.B."/>
            <person name="Norman A."/>
            <person name="Brown C.T."/>
            <person name="Singh A."/>
            <person name="Thomas B.C."/>
            <person name="Banfield J.F."/>
        </authorList>
    </citation>
    <scope>NUCLEOTIDE SEQUENCE [LARGE SCALE GENOMIC DNA]</scope>
    <source>
        <strain evidence="2">AMDSBA3</strain>
    </source>
</reference>
<comment type="caution">
    <text evidence="2">The sequence shown here is derived from an EMBL/GenBank/DDBJ whole genome shotgun (WGS) entry which is preliminary data.</text>
</comment>
<organism evidence="2 3">
    <name type="scientific">Sulfobacillus acidophilus</name>
    <dbReference type="NCBI Taxonomy" id="53633"/>
    <lineage>
        <taxon>Bacteria</taxon>
        <taxon>Bacillati</taxon>
        <taxon>Bacillota</taxon>
        <taxon>Clostridia</taxon>
        <taxon>Eubacteriales</taxon>
        <taxon>Clostridiales Family XVII. Incertae Sedis</taxon>
        <taxon>Sulfobacillus</taxon>
    </lineage>
</organism>
<dbReference type="EMBL" id="PXYV01000030">
    <property type="protein sequence ID" value="PSR21635.1"/>
    <property type="molecule type" value="Genomic_DNA"/>
</dbReference>
<feature type="transmembrane region" description="Helical" evidence="1">
    <location>
        <begin position="72"/>
        <end position="94"/>
    </location>
</feature>
<name>A0A2T2WHD6_9FIRM</name>
<keyword evidence="1" id="KW-0472">Membrane</keyword>
<dbReference type="Proteomes" id="UP000241848">
    <property type="component" value="Unassembled WGS sequence"/>
</dbReference>
<protein>
    <submittedName>
        <fullName evidence="2">Uncharacterized protein</fullName>
    </submittedName>
</protein>
<keyword evidence="1" id="KW-0812">Transmembrane</keyword>
<evidence type="ECO:0000256" key="1">
    <source>
        <dbReference type="SAM" id="Phobius"/>
    </source>
</evidence>
<feature type="transmembrane region" description="Helical" evidence="1">
    <location>
        <begin position="16"/>
        <end position="38"/>
    </location>
</feature>
<keyword evidence="1" id="KW-1133">Transmembrane helix</keyword>
<feature type="transmembrane region" description="Helical" evidence="1">
    <location>
        <begin position="136"/>
        <end position="158"/>
    </location>
</feature>
<dbReference type="AlphaFoldDB" id="A0A2T2WHD6"/>
<evidence type="ECO:0000313" key="2">
    <source>
        <dbReference type="EMBL" id="PSR21635.1"/>
    </source>
</evidence>
<accession>A0A2T2WHD6</accession>
<gene>
    <name evidence="2" type="ORF">C7B45_09970</name>
</gene>
<feature type="transmembrane region" description="Helical" evidence="1">
    <location>
        <begin position="170"/>
        <end position="191"/>
    </location>
</feature>
<evidence type="ECO:0000313" key="3">
    <source>
        <dbReference type="Proteomes" id="UP000241848"/>
    </source>
</evidence>